<evidence type="ECO:0008006" key="3">
    <source>
        <dbReference type="Google" id="ProtNLM"/>
    </source>
</evidence>
<evidence type="ECO:0000313" key="2">
    <source>
        <dbReference type="Proteomes" id="UP001595799"/>
    </source>
</evidence>
<dbReference type="RefSeq" id="WP_382423415.1">
    <property type="nucleotide sequence ID" value="NZ_JBHSCW010000010.1"/>
</dbReference>
<sequence length="178" mass="18869">MSLLTQAELAAFAGVEAGHPRLEAAAESAEALVAAWLGTASLTARQVTCEIVPPRRRRLLELPEGPLSALSSVEVDGAALAPEGFTARPWAVSRASGFRAGVPVTLSWQSGWGDGPGEVPLPDAIRQALRLVAGSLLGRGADLSREEERLGDQQVTRRLQGQGLPGEARLLLRPWRKP</sequence>
<organism evidence="1 2">
    <name type="scientific">Fodinicurvata halophila</name>
    <dbReference type="NCBI Taxonomy" id="1419723"/>
    <lineage>
        <taxon>Bacteria</taxon>
        <taxon>Pseudomonadati</taxon>
        <taxon>Pseudomonadota</taxon>
        <taxon>Alphaproteobacteria</taxon>
        <taxon>Rhodospirillales</taxon>
        <taxon>Rhodovibrionaceae</taxon>
        <taxon>Fodinicurvata</taxon>
    </lineage>
</organism>
<dbReference type="Proteomes" id="UP001595799">
    <property type="component" value="Unassembled WGS sequence"/>
</dbReference>
<accession>A0ABV8UR23</accession>
<name>A0ABV8UR23_9PROT</name>
<protein>
    <recommendedName>
        <fullName evidence="3">PhiE125 gp8 family phage protein</fullName>
    </recommendedName>
</protein>
<gene>
    <name evidence="1" type="ORF">ACFOW6_15945</name>
</gene>
<comment type="caution">
    <text evidence="1">The sequence shown here is derived from an EMBL/GenBank/DDBJ whole genome shotgun (WGS) entry which is preliminary data.</text>
</comment>
<keyword evidence="2" id="KW-1185">Reference proteome</keyword>
<proteinExistence type="predicted"/>
<dbReference type="EMBL" id="JBHSCW010000010">
    <property type="protein sequence ID" value="MFC4353041.1"/>
    <property type="molecule type" value="Genomic_DNA"/>
</dbReference>
<evidence type="ECO:0000313" key="1">
    <source>
        <dbReference type="EMBL" id="MFC4353041.1"/>
    </source>
</evidence>
<reference evidence="2" key="1">
    <citation type="journal article" date="2019" name="Int. J. Syst. Evol. Microbiol.">
        <title>The Global Catalogue of Microorganisms (GCM) 10K type strain sequencing project: providing services to taxonomists for standard genome sequencing and annotation.</title>
        <authorList>
            <consortium name="The Broad Institute Genomics Platform"/>
            <consortium name="The Broad Institute Genome Sequencing Center for Infectious Disease"/>
            <person name="Wu L."/>
            <person name="Ma J."/>
        </authorList>
    </citation>
    <scope>NUCLEOTIDE SEQUENCE [LARGE SCALE GENOMIC DNA]</scope>
    <source>
        <strain evidence="2">CECT 8472</strain>
    </source>
</reference>